<evidence type="ECO:0000256" key="3">
    <source>
        <dbReference type="RuleBase" id="RU362028"/>
    </source>
</evidence>
<keyword evidence="6" id="KW-1185">Reference proteome</keyword>
<gene>
    <name evidence="5" type="ORF">P5G49_05175</name>
</gene>
<name>A0ABT8JP76_9BACL</name>
<reference evidence="5" key="1">
    <citation type="submission" date="2023-03" db="EMBL/GenBank/DDBJ databases">
        <title>MT1 and MT2 Draft Genomes of Novel Species.</title>
        <authorList>
            <person name="Venkateswaran K."/>
        </authorList>
    </citation>
    <scope>NUCLEOTIDE SEQUENCE</scope>
    <source>
        <strain evidence="5">F6_3S_P_2</strain>
    </source>
</reference>
<dbReference type="PANTHER" id="PTHR21600:SF35">
    <property type="entry name" value="PSEUDOURIDINE SYNTHASE"/>
    <property type="match status" value="1"/>
</dbReference>
<dbReference type="SUPFAM" id="SSF55120">
    <property type="entry name" value="Pseudouridine synthase"/>
    <property type="match status" value="1"/>
</dbReference>
<dbReference type="InterPro" id="IPR006225">
    <property type="entry name" value="PsdUridine_synth_RluC/D"/>
</dbReference>
<proteinExistence type="inferred from homology"/>
<protein>
    <recommendedName>
        <fullName evidence="3">Pseudouridine synthase</fullName>
        <ecNumber evidence="3">5.4.99.-</ecNumber>
    </recommendedName>
</protein>
<evidence type="ECO:0000256" key="1">
    <source>
        <dbReference type="ARBA" id="ARBA00000073"/>
    </source>
</evidence>
<evidence type="ECO:0000256" key="2">
    <source>
        <dbReference type="ARBA" id="ARBA00010876"/>
    </source>
</evidence>
<dbReference type="CDD" id="cd02869">
    <property type="entry name" value="PseudoU_synth_RluA_like"/>
    <property type="match status" value="1"/>
</dbReference>
<evidence type="ECO:0000313" key="6">
    <source>
        <dbReference type="Proteomes" id="UP001175097"/>
    </source>
</evidence>
<evidence type="ECO:0000313" key="5">
    <source>
        <dbReference type="EMBL" id="MDN4606870.1"/>
    </source>
</evidence>
<feature type="domain" description="Pseudouridine synthase RsuA/RluA-like" evidence="4">
    <location>
        <begin position="90"/>
        <end position="243"/>
    </location>
</feature>
<accession>A0ABT8JP76</accession>
<dbReference type="NCBIfam" id="TIGR00005">
    <property type="entry name" value="rluA_subfam"/>
    <property type="match status" value="1"/>
</dbReference>
<organism evidence="5 6">
    <name type="scientific">Sporosarcina highlanderae</name>
    <dbReference type="NCBI Taxonomy" id="3035916"/>
    <lineage>
        <taxon>Bacteria</taxon>
        <taxon>Bacillati</taxon>
        <taxon>Bacillota</taxon>
        <taxon>Bacilli</taxon>
        <taxon>Bacillales</taxon>
        <taxon>Caryophanaceae</taxon>
        <taxon>Sporosarcina</taxon>
    </lineage>
</organism>
<dbReference type="InterPro" id="IPR050188">
    <property type="entry name" value="RluA_PseudoU_synthase"/>
</dbReference>
<evidence type="ECO:0000259" key="4">
    <source>
        <dbReference type="Pfam" id="PF00849"/>
    </source>
</evidence>
<dbReference type="RefSeq" id="WP_301242417.1">
    <property type="nucleotide sequence ID" value="NZ_JAROCC010000003.1"/>
</dbReference>
<comment type="catalytic activity">
    <reaction evidence="1 3">
        <text>a uridine in RNA = a pseudouridine in RNA</text>
        <dbReference type="Rhea" id="RHEA:48348"/>
        <dbReference type="Rhea" id="RHEA-COMP:12068"/>
        <dbReference type="Rhea" id="RHEA-COMP:12069"/>
        <dbReference type="ChEBI" id="CHEBI:65314"/>
        <dbReference type="ChEBI" id="CHEBI:65315"/>
    </reaction>
</comment>
<dbReference type="InterPro" id="IPR020103">
    <property type="entry name" value="PsdUridine_synth_cat_dom_sf"/>
</dbReference>
<sequence length="301" mass="33507">MSDNRFTLNFIVEEKNLLREFLHAKGISKRTLTAVKYDGGQLLVNGTEQTVRHIVEVGDTVTVQFPREMPSDGLVLESGTLTILYEDEAIIIVDKPAGQGTIPSRDHPAGTIANYIAGKFMEEKVPSTVHIVTRLDTDTSGLICVAKNRHIHHLLSEQIRETGFYRNYVAFAEGHISMGAFEIEQPIGRKDGSIIERIVRSDGQYSKTVGKVLGHYELNGSKYTAVSLELHTGRTHQIRVHLQWLGHPLVGDDLYGGSRHLLNRQALHCASIGFRHPLSGNRHLFTSELPADLAMLISQNE</sequence>
<dbReference type="InterPro" id="IPR006145">
    <property type="entry name" value="PsdUridine_synth_RsuA/RluA"/>
</dbReference>
<comment type="function">
    <text evidence="3">Responsible for synthesis of pseudouridine from uracil.</text>
</comment>
<comment type="caution">
    <text evidence="5">The sequence shown here is derived from an EMBL/GenBank/DDBJ whole genome shotgun (WGS) entry which is preliminary data.</text>
</comment>
<keyword evidence="3" id="KW-0413">Isomerase</keyword>
<dbReference type="Proteomes" id="UP001175097">
    <property type="component" value="Unassembled WGS sequence"/>
</dbReference>
<dbReference type="EC" id="5.4.99.-" evidence="3"/>
<dbReference type="PANTHER" id="PTHR21600">
    <property type="entry name" value="MITOCHONDRIAL RNA PSEUDOURIDINE SYNTHASE"/>
    <property type="match status" value="1"/>
</dbReference>
<dbReference type="Pfam" id="PF00849">
    <property type="entry name" value="PseudoU_synth_2"/>
    <property type="match status" value="1"/>
</dbReference>
<dbReference type="Gene3D" id="3.30.2350.10">
    <property type="entry name" value="Pseudouridine synthase"/>
    <property type="match status" value="1"/>
</dbReference>
<dbReference type="EMBL" id="JAROCC010000003">
    <property type="protein sequence ID" value="MDN4606870.1"/>
    <property type="molecule type" value="Genomic_DNA"/>
</dbReference>
<comment type="similarity">
    <text evidence="2 3">Belongs to the pseudouridine synthase RluA family.</text>
</comment>